<accession>A0A5J5EMF9</accession>
<comment type="caution">
    <text evidence="1">The sequence shown here is derived from an EMBL/GenBank/DDBJ whole genome shotgun (WGS) entry which is preliminary data.</text>
</comment>
<dbReference type="GO" id="GO:0032299">
    <property type="term" value="C:ribonuclease H2 complex"/>
    <property type="evidence" value="ECO:0007669"/>
    <property type="project" value="InterPro"/>
</dbReference>
<dbReference type="EMBL" id="VXIS01000237">
    <property type="protein sequence ID" value="KAA8895908.1"/>
    <property type="molecule type" value="Genomic_DNA"/>
</dbReference>
<dbReference type="InterPro" id="IPR013924">
    <property type="entry name" value="RNase_H2_suC"/>
</dbReference>
<proteinExistence type="predicted"/>
<reference evidence="1 2" key="1">
    <citation type="submission" date="2019-09" db="EMBL/GenBank/DDBJ databases">
        <title>Draft genome of the ectomycorrhizal ascomycete Sphaerosporella brunnea.</title>
        <authorList>
            <consortium name="DOE Joint Genome Institute"/>
            <person name="Benucci G.M."/>
            <person name="Marozzi G."/>
            <person name="Antonielli L."/>
            <person name="Sanchez S."/>
            <person name="Marco P."/>
            <person name="Wang X."/>
            <person name="Falini L.B."/>
            <person name="Barry K."/>
            <person name="Haridas S."/>
            <person name="Lipzen A."/>
            <person name="Labutti K."/>
            <person name="Grigoriev I.V."/>
            <person name="Murat C."/>
            <person name="Martin F."/>
            <person name="Albertini E."/>
            <person name="Donnini D."/>
            <person name="Bonito G."/>
        </authorList>
    </citation>
    <scope>NUCLEOTIDE SEQUENCE [LARGE SCALE GENOMIC DNA]</scope>
    <source>
        <strain evidence="1 2">Sb_GMNB300</strain>
    </source>
</reference>
<dbReference type="CDD" id="cd09271">
    <property type="entry name" value="RNase_H2-C"/>
    <property type="match status" value="1"/>
</dbReference>
<dbReference type="InParanoid" id="A0A5J5EMF9"/>
<keyword evidence="2" id="KW-1185">Reference proteome</keyword>
<name>A0A5J5EMF9_9PEZI</name>
<dbReference type="Pfam" id="PF08615">
    <property type="entry name" value="RNase_H2_suC"/>
    <property type="match status" value="1"/>
</dbReference>
<gene>
    <name evidence="1" type="ORF">FN846DRAFT_784410</name>
</gene>
<evidence type="ECO:0000313" key="2">
    <source>
        <dbReference type="Proteomes" id="UP000326924"/>
    </source>
</evidence>
<dbReference type="OrthoDB" id="6222486at2759"/>
<protein>
    <submittedName>
        <fullName evidence="1">Ribonuclease H2, subunit C</fullName>
    </submittedName>
</protein>
<dbReference type="Proteomes" id="UP000326924">
    <property type="component" value="Unassembled WGS sequence"/>
</dbReference>
<dbReference type="GO" id="GO:0006401">
    <property type="term" value="P:RNA catabolic process"/>
    <property type="evidence" value="ECO:0007669"/>
    <property type="project" value="InterPro"/>
</dbReference>
<dbReference type="PANTHER" id="PTHR47204">
    <property type="entry name" value="OS02G0168900 PROTEIN"/>
    <property type="match status" value="1"/>
</dbReference>
<sequence>MLSLRHSSQSSQKITPHLLPCKIHHDGNTNASEKYWTVTTDSDTTKTKTAYFRGRRLVGKDMPLPDGYTGAVLNTTGEIVAPSAEEIDDGEKVETKVCAEVAVFDAITVWGHEVAPESSSGDAMLRGIEEWVRWAGKINSWEEEEA</sequence>
<organism evidence="1 2">
    <name type="scientific">Sphaerosporella brunnea</name>
    <dbReference type="NCBI Taxonomy" id="1250544"/>
    <lineage>
        <taxon>Eukaryota</taxon>
        <taxon>Fungi</taxon>
        <taxon>Dikarya</taxon>
        <taxon>Ascomycota</taxon>
        <taxon>Pezizomycotina</taxon>
        <taxon>Pezizomycetes</taxon>
        <taxon>Pezizales</taxon>
        <taxon>Pyronemataceae</taxon>
        <taxon>Sphaerosporella</taxon>
    </lineage>
</organism>
<dbReference type="Gene3D" id="2.40.128.680">
    <property type="match status" value="1"/>
</dbReference>
<dbReference type="AlphaFoldDB" id="A0A5J5EMF9"/>
<evidence type="ECO:0000313" key="1">
    <source>
        <dbReference type="EMBL" id="KAA8895908.1"/>
    </source>
</evidence>
<dbReference type="PANTHER" id="PTHR47204:SF1">
    <property type="entry name" value="RIBONUCLEASE H2 SUBUNIT C"/>
    <property type="match status" value="1"/>
</dbReference>